<sequence>MYSNQCSKLAIHLNYIIDGHCGHCITYLNFCAQV</sequence>
<evidence type="ECO:0000313" key="1">
    <source>
        <dbReference type="EMBL" id="JAD65512.1"/>
    </source>
</evidence>
<reference evidence="1" key="1">
    <citation type="submission" date="2014-09" db="EMBL/GenBank/DDBJ databases">
        <authorList>
            <person name="Magalhaes I.L.F."/>
            <person name="Oliveira U."/>
            <person name="Santos F.R."/>
            <person name="Vidigal T.H.D.A."/>
            <person name="Brescovit A.D."/>
            <person name="Santos A.J."/>
        </authorList>
    </citation>
    <scope>NUCLEOTIDE SEQUENCE</scope>
    <source>
        <tissue evidence="1">Shoot tissue taken approximately 20 cm above the soil surface</tissue>
    </source>
</reference>
<accession>A0A0A9C1W3</accession>
<dbReference type="EMBL" id="GBRH01232383">
    <property type="protein sequence ID" value="JAD65512.1"/>
    <property type="molecule type" value="Transcribed_RNA"/>
</dbReference>
<reference evidence="1" key="2">
    <citation type="journal article" date="2015" name="Data Brief">
        <title>Shoot transcriptome of the giant reed, Arundo donax.</title>
        <authorList>
            <person name="Barrero R.A."/>
            <person name="Guerrero F.D."/>
            <person name="Moolhuijzen P."/>
            <person name="Goolsby J.A."/>
            <person name="Tidwell J."/>
            <person name="Bellgard S.E."/>
            <person name="Bellgard M.I."/>
        </authorList>
    </citation>
    <scope>NUCLEOTIDE SEQUENCE</scope>
    <source>
        <tissue evidence="1">Shoot tissue taken approximately 20 cm above the soil surface</tissue>
    </source>
</reference>
<organism evidence="1">
    <name type="scientific">Arundo donax</name>
    <name type="common">Giant reed</name>
    <name type="synonym">Donax arundinaceus</name>
    <dbReference type="NCBI Taxonomy" id="35708"/>
    <lineage>
        <taxon>Eukaryota</taxon>
        <taxon>Viridiplantae</taxon>
        <taxon>Streptophyta</taxon>
        <taxon>Embryophyta</taxon>
        <taxon>Tracheophyta</taxon>
        <taxon>Spermatophyta</taxon>
        <taxon>Magnoliopsida</taxon>
        <taxon>Liliopsida</taxon>
        <taxon>Poales</taxon>
        <taxon>Poaceae</taxon>
        <taxon>PACMAD clade</taxon>
        <taxon>Arundinoideae</taxon>
        <taxon>Arundineae</taxon>
        <taxon>Arundo</taxon>
    </lineage>
</organism>
<dbReference type="AlphaFoldDB" id="A0A0A9C1W3"/>
<proteinExistence type="predicted"/>
<name>A0A0A9C1W3_ARUDO</name>
<protein>
    <submittedName>
        <fullName evidence="1">Uncharacterized protein</fullName>
    </submittedName>
</protein>